<dbReference type="InterPro" id="IPR057324">
    <property type="entry name" value="WH_RNase_II"/>
</dbReference>
<dbReference type="OrthoDB" id="44574at2759"/>
<dbReference type="EMBL" id="AGNL01018341">
    <property type="protein sequence ID" value="EJK63287.1"/>
    <property type="molecule type" value="Genomic_DNA"/>
</dbReference>
<accession>K0SYJ8</accession>
<dbReference type="Pfam" id="PF25255">
    <property type="entry name" value="WHD_RNase_II"/>
    <property type="match status" value="1"/>
</dbReference>
<evidence type="ECO:0000259" key="1">
    <source>
        <dbReference type="Pfam" id="PF25255"/>
    </source>
</evidence>
<evidence type="ECO:0000313" key="3">
    <source>
        <dbReference type="Proteomes" id="UP000266841"/>
    </source>
</evidence>
<feature type="domain" description="Ribonuclease II winged helix" evidence="1">
    <location>
        <begin position="116"/>
        <end position="191"/>
    </location>
</feature>
<dbReference type="eggNOG" id="ENOG502SZJN">
    <property type="taxonomic scope" value="Eukaryota"/>
</dbReference>
<reference evidence="2 3" key="1">
    <citation type="journal article" date="2012" name="Genome Biol.">
        <title>Genome and low-iron response of an oceanic diatom adapted to chronic iron limitation.</title>
        <authorList>
            <person name="Lommer M."/>
            <person name="Specht M."/>
            <person name="Roy A.S."/>
            <person name="Kraemer L."/>
            <person name="Andreson R."/>
            <person name="Gutowska M.A."/>
            <person name="Wolf J."/>
            <person name="Bergner S.V."/>
            <person name="Schilhabel M.B."/>
            <person name="Klostermeier U.C."/>
            <person name="Beiko R.G."/>
            <person name="Rosenstiel P."/>
            <person name="Hippler M."/>
            <person name="Laroche J."/>
        </authorList>
    </citation>
    <scope>NUCLEOTIDE SEQUENCE [LARGE SCALE GENOMIC DNA]</scope>
    <source>
        <strain evidence="2 3">CCMP1005</strain>
    </source>
</reference>
<dbReference type="Proteomes" id="UP000266841">
    <property type="component" value="Unassembled WGS sequence"/>
</dbReference>
<gene>
    <name evidence="2" type="ORF">THAOC_16069</name>
</gene>
<sequence length="215" mass="24178">MVDDVSRNISTITRMTRLSSKKDAEVAVTSAFASGSFVEFREKSRTHVGKIESVQHKTSGGARYTIIDSSNHKYNVPDKDVTYAMPCPNSVGKAAKLYEDLCRAQESPLETIQDELDVSPDLVQMAWEEAVEDETHNLTPAEFVELVHAHTPSAMEKYLAWKLLQSEMSHVFFKEIKDKGRVVSFKAKTKKSVDAAKDVFCRQHVDDTESQICFV</sequence>
<dbReference type="AlphaFoldDB" id="K0SYJ8"/>
<keyword evidence="3" id="KW-1185">Reference proteome</keyword>
<proteinExistence type="predicted"/>
<name>K0SYJ8_THAOC</name>
<dbReference type="OMA" id="DHEHREY"/>
<evidence type="ECO:0000313" key="2">
    <source>
        <dbReference type="EMBL" id="EJK63287.1"/>
    </source>
</evidence>
<protein>
    <recommendedName>
        <fullName evidence="1">Ribonuclease II winged helix domain-containing protein</fullName>
    </recommendedName>
</protein>
<comment type="caution">
    <text evidence="2">The sequence shown here is derived from an EMBL/GenBank/DDBJ whole genome shotgun (WGS) entry which is preliminary data.</text>
</comment>
<organism evidence="2 3">
    <name type="scientific">Thalassiosira oceanica</name>
    <name type="common">Marine diatom</name>
    <dbReference type="NCBI Taxonomy" id="159749"/>
    <lineage>
        <taxon>Eukaryota</taxon>
        <taxon>Sar</taxon>
        <taxon>Stramenopiles</taxon>
        <taxon>Ochrophyta</taxon>
        <taxon>Bacillariophyta</taxon>
        <taxon>Coscinodiscophyceae</taxon>
        <taxon>Thalassiosirophycidae</taxon>
        <taxon>Thalassiosirales</taxon>
        <taxon>Thalassiosiraceae</taxon>
        <taxon>Thalassiosira</taxon>
    </lineage>
</organism>